<feature type="transmembrane region" description="Helical" evidence="1">
    <location>
        <begin position="6"/>
        <end position="25"/>
    </location>
</feature>
<feature type="transmembrane region" description="Helical" evidence="1">
    <location>
        <begin position="179"/>
        <end position="201"/>
    </location>
</feature>
<keyword evidence="1" id="KW-1133">Transmembrane helix</keyword>
<proteinExistence type="predicted"/>
<feature type="transmembrane region" description="Helical" evidence="1">
    <location>
        <begin position="213"/>
        <end position="235"/>
    </location>
</feature>
<gene>
    <name evidence="2" type="ORF">ABLG96_03135</name>
</gene>
<evidence type="ECO:0000256" key="1">
    <source>
        <dbReference type="SAM" id="Phobius"/>
    </source>
</evidence>
<feature type="transmembrane region" description="Helical" evidence="1">
    <location>
        <begin position="96"/>
        <end position="118"/>
    </location>
</feature>
<dbReference type="AlphaFoldDB" id="A0AAU8DU23"/>
<name>A0AAU8DU23_9ACTN</name>
<dbReference type="RefSeq" id="WP_353649972.1">
    <property type="nucleotide sequence ID" value="NZ_CP159218.1"/>
</dbReference>
<keyword evidence="1" id="KW-0812">Transmembrane</keyword>
<keyword evidence="1" id="KW-0472">Membrane</keyword>
<sequence length="242" mass="25011">MSEYLQAFLLGNAAIIGNVCMLPLYPGLFVMLAGRAAAEPAGAVEGSAGGTGSAPAPTIARVRSVRWLGVFVLAGVLAAMIAVGAVLHLLRSPVATVLPVLLPTMYVLVAVLGILMIAGKNPFARMATTSIPVLRRPAVSAFVYGSLMAPLTLPCTGPLIISAFVLGSVGGSSAFAGSLTYFLFFGLGFGWPLVVLPLLAGPYQRQITRFLGAHHRIIGIASGILLLAIAAIGVWNDYQPTL</sequence>
<protein>
    <submittedName>
        <fullName evidence="2">Cytochrome c biogenesis protein CcdA</fullName>
    </submittedName>
</protein>
<dbReference type="EMBL" id="CP159218">
    <property type="protein sequence ID" value="XCG64359.1"/>
    <property type="molecule type" value="Genomic_DNA"/>
</dbReference>
<reference evidence="2" key="1">
    <citation type="submission" date="2024-05" db="EMBL/GenBank/DDBJ databases">
        <authorList>
            <person name="Cai S.Y."/>
            <person name="Jin L.M."/>
            <person name="Li H.R."/>
        </authorList>
    </citation>
    <scope>NUCLEOTIDE SEQUENCE</scope>
    <source>
        <strain evidence="2">A5-74</strain>
    </source>
</reference>
<organism evidence="2">
    <name type="scientific">Nakamurella sp. A5-74</name>
    <dbReference type="NCBI Taxonomy" id="3158264"/>
    <lineage>
        <taxon>Bacteria</taxon>
        <taxon>Bacillati</taxon>
        <taxon>Actinomycetota</taxon>
        <taxon>Actinomycetes</taxon>
        <taxon>Nakamurellales</taxon>
        <taxon>Nakamurellaceae</taxon>
        <taxon>Nakamurella</taxon>
    </lineage>
</organism>
<evidence type="ECO:0000313" key="2">
    <source>
        <dbReference type="EMBL" id="XCG64359.1"/>
    </source>
</evidence>
<feature type="transmembrane region" description="Helical" evidence="1">
    <location>
        <begin position="139"/>
        <end position="167"/>
    </location>
</feature>
<accession>A0AAU8DU23</accession>
<feature type="transmembrane region" description="Helical" evidence="1">
    <location>
        <begin position="67"/>
        <end position="90"/>
    </location>
</feature>